<evidence type="ECO:0000259" key="8">
    <source>
        <dbReference type="Pfam" id="PF02687"/>
    </source>
</evidence>
<sequence>MNLPFHIAKRYLFSKKKQNVINVISMISVIGVAIGTMALVIVLSVFNGFDGLIRDLFGSFDPDLTILPSTGKTFVPDSTFEQIRKMENVVFYSEVLEENALLKYGNRQRPAIIKGVDEEFTLMTGIDTMMVEGKFLLNSGKHQFAVLGYGVALDLGVGLTFTDYIKFYVPKRNAKLGLNPMDAFTTEYLYPSGYFTIQQDFDSQYVLVPLDFARKLFSYTNEVSGIELSIINQDEVENVKEQIQTLLGADFQVKTRFELHDVLFKMMQSEKMAIFFILAFILVIASFNVIGSLTMLILDKKKDIATLRSMGAEEKTIQKIFLLEGWLISLLGATIGVGLGLTICFLQIKYGLITLSGNGAFIMDSYPVDVHFTDIFIIFTTVVSIGYAASRYPVRYITKRFLQFN</sequence>
<evidence type="ECO:0008006" key="12">
    <source>
        <dbReference type="Google" id="ProtNLM"/>
    </source>
</evidence>
<dbReference type="Pfam" id="PF02687">
    <property type="entry name" value="FtsX"/>
    <property type="match status" value="1"/>
</dbReference>
<evidence type="ECO:0000256" key="2">
    <source>
        <dbReference type="ARBA" id="ARBA00005236"/>
    </source>
</evidence>
<feature type="transmembrane region" description="Helical" evidence="7">
    <location>
        <begin position="272"/>
        <end position="299"/>
    </location>
</feature>
<dbReference type="InterPro" id="IPR003838">
    <property type="entry name" value="ABC3_permease_C"/>
</dbReference>
<dbReference type="GO" id="GO:0044874">
    <property type="term" value="P:lipoprotein localization to outer membrane"/>
    <property type="evidence" value="ECO:0007669"/>
    <property type="project" value="TreeGrafter"/>
</dbReference>
<accession>A0A1Y1CHW8</accession>
<dbReference type="InterPro" id="IPR025857">
    <property type="entry name" value="MacB_PCD"/>
</dbReference>
<dbReference type="InterPro" id="IPR051447">
    <property type="entry name" value="Lipoprotein-release_system"/>
</dbReference>
<dbReference type="Pfam" id="PF12704">
    <property type="entry name" value="MacB_PCD"/>
    <property type="match status" value="1"/>
</dbReference>
<dbReference type="AlphaFoldDB" id="A0A1Y1CHW8"/>
<dbReference type="PANTHER" id="PTHR30489">
    <property type="entry name" value="LIPOPROTEIN-RELEASING SYSTEM TRANSMEMBRANE PROTEIN LOLE"/>
    <property type="match status" value="1"/>
</dbReference>
<keyword evidence="3" id="KW-1003">Cell membrane</keyword>
<reference evidence="11" key="2">
    <citation type="journal article" date="2020" name="Antonie Van Leeuwenhoek">
        <title>Labilibaculum antarcticum sp. nov., a novel facultative anaerobic, psychrotorelant bacterium isolated from marine sediment of Antarctica.</title>
        <authorList>
            <person name="Watanabe M."/>
            <person name="Kojima H."/>
            <person name="Fukui M."/>
        </authorList>
    </citation>
    <scope>NUCLEOTIDE SEQUENCE [LARGE SCALE GENOMIC DNA]</scope>
    <source>
        <strain evidence="11">SPP2</strain>
    </source>
</reference>
<evidence type="ECO:0000313" key="10">
    <source>
        <dbReference type="EMBL" id="BAX79934.1"/>
    </source>
</evidence>
<organism evidence="10 11">
    <name type="scientific">Labilibaculum antarcticum</name>
    <dbReference type="NCBI Taxonomy" id="1717717"/>
    <lineage>
        <taxon>Bacteria</taxon>
        <taxon>Pseudomonadati</taxon>
        <taxon>Bacteroidota</taxon>
        <taxon>Bacteroidia</taxon>
        <taxon>Marinilabiliales</taxon>
        <taxon>Marinifilaceae</taxon>
        <taxon>Labilibaculum</taxon>
    </lineage>
</organism>
<comment type="similarity">
    <text evidence="2">Belongs to the ABC-4 integral membrane protein family. LolC/E subfamily.</text>
</comment>
<dbReference type="EMBL" id="AP018042">
    <property type="protein sequence ID" value="BAX79934.1"/>
    <property type="molecule type" value="Genomic_DNA"/>
</dbReference>
<feature type="domain" description="ABC3 transporter permease C-terminal" evidence="8">
    <location>
        <begin position="275"/>
        <end position="399"/>
    </location>
</feature>
<keyword evidence="6 7" id="KW-0472">Membrane</keyword>
<proteinExistence type="inferred from homology"/>
<evidence type="ECO:0000256" key="5">
    <source>
        <dbReference type="ARBA" id="ARBA00022989"/>
    </source>
</evidence>
<evidence type="ECO:0000256" key="6">
    <source>
        <dbReference type="ARBA" id="ARBA00023136"/>
    </source>
</evidence>
<dbReference type="Proteomes" id="UP000218267">
    <property type="component" value="Chromosome"/>
</dbReference>
<keyword evidence="11" id="KW-1185">Reference proteome</keyword>
<evidence type="ECO:0000256" key="4">
    <source>
        <dbReference type="ARBA" id="ARBA00022692"/>
    </source>
</evidence>
<evidence type="ECO:0000259" key="9">
    <source>
        <dbReference type="Pfam" id="PF12704"/>
    </source>
</evidence>
<feature type="transmembrane region" description="Helical" evidence="7">
    <location>
        <begin position="370"/>
        <end position="390"/>
    </location>
</feature>
<keyword evidence="5 7" id="KW-1133">Transmembrane helix</keyword>
<protein>
    <recommendedName>
        <fullName evidence="12">ABC transporter permease</fullName>
    </recommendedName>
</protein>
<feature type="domain" description="MacB-like periplasmic core" evidence="9">
    <location>
        <begin position="25"/>
        <end position="245"/>
    </location>
</feature>
<dbReference type="PANTHER" id="PTHR30489:SF0">
    <property type="entry name" value="LIPOPROTEIN-RELEASING SYSTEM TRANSMEMBRANE PROTEIN LOLE"/>
    <property type="match status" value="1"/>
</dbReference>
<comment type="subcellular location">
    <subcellularLocation>
        <location evidence="1">Cell membrane</location>
        <topology evidence="1">Multi-pass membrane protein</topology>
    </subcellularLocation>
</comment>
<name>A0A1Y1CHW8_9BACT</name>
<evidence type="ECO:0000256" key="7">
    <source>
        <dbReference type="SAM" id="Phobius"/>
    </source>
</evidence>
<dbReference type="KEGG" id="mbas:ALGA_1558"/>
<feature type="transmembrane region" description="Helical" evidence="7">
    <location>
        <begin position="320"/>
        <end position="350"/>
    </location>
</feature>
<evidence type="ECO:0000256" key="1">
    <source>
        <dbReference type="ARBA" id="ARBA00004651"/>
    </source>
</evidence>
<dbReference type="GO" id="GO:0098797">
    <property type="term" value="C:plasma membrane protein complex"/>
    <property type="evidence" value="ECO:0007669"/>
    <property type="project" value="TreeGrafter"/>
</dbReference>
<gene>
    <name evidence="10" type="ORF">ALGA_1558</name>
</gene>
<keyword evidence="4 7" id="KW-0812">Transmembrane</keyword>
<evidence type="ECO:0000256" key="3">
    <source>
        <dbReference type="ARBA" id="ARBA00022475"/>
    </source>
</evidence>
<reference evidence="10 11" key="1">
    <citation type="journal article" date="2018" name="Mar. Genomics">
        <title>Complete genome sequence of Marinifilaceae bacterium strain SPP2, isolated from the Antarctic marine sediment.</title>
        <authorList>
            <person name="Watanabe M."/>
            <person name="Kojima H."/>
            <person name="Fukui M."/>
        </authorList>
    </citation>
    <scope>NUCLEOTIDE SEQUENCE [LARGE SCALE GENOMIC DNA]</scope>
    <source>
        <strain evidence="10 11">SPP2</strain>
    </source>
</reference>
<evidence type="ECO:0000313" key="11">
    <source>
        <dbReference type="Proteomes" id="UP000218267"/>
    </source>
</evidence>
<feature type="transmembrane region" description="Helical" evidence="7">
    <location>
        <begin position="20"/>
        <end position="46"/>
    </location>
</feature>